<dbReference type="Gene3D" id="3.40.50.620">
    <property type="entry name" value="HUPs"/>
    <property type="match status" value="1"/>
</dbReference>
<dbReference type="AlphaFoldDB" id="A0A2P7AW42"/>
<dbReference type="InterPro" id="IPR051599">
    <property type="entry name" value="Cell_Envelope_Assoc"/>
</dbReference>
<gene>
    <name evidence="3" type="ORF">CU100_12570</name>
</gene>
<accession>A0A2P7AW42</accession>
<keyword evidence="1" id="KW-0472">Membrane</keyword>
<evidence type="ECO:0000256" key="1">
    <source>
        <dbReference type="SAM" id="Phobius"/>
    </source>
</evidence>
<dbReference type="EMBL" id="PGGN01000002">
    <property type="protein sequence ID" value="PSH58429.1"/>
    <property type="molecule type" value="Genomic_DNA"/>
</dbReference>
<organism evidence="3 4">
    <name type="scientific">Phyllobacterium endophyticum</name>
    <dbReference type="NCBI Taxonomy" id="1149773"/>
    <lineage>
        <taxon>Bacteria</taxon>
        <taxon>Pseudomonadati</taxon>
        <taxon>Pseudomonadota</taxon>
        <taxon>Alphaproteobacteria</taxon>
        <taxon>Hyphomicrobiales</taxon>
        <taxon>Phyllobacteriaceae</taxon>
        <taxon>Phyllobacterium</taxon>
    </lineage>
</organism>
<keyword evidence="1" id="KW-0812">Transmembrane</keyword>
<evidence type="ECO:0000313" key="4">
    <source>
        <dbReference type="Proteomes" id="UP000241158"/>
    </source>
</evidence>
<reference evidence="4" key="1">
    <citation type="submission" date="2017-11" db="EMBL/GenBank/DDBJ databases">
        <authorList>
            <person name="Kuznetsova I."/>
            <person name="Sazanova A."/>
            <person name="Chirak E."/>
            <person name="Safronova V."/>
            <person name="Willems A."/>
        </authorList>
    </citation>
    <scope>NUCLEOTIDE SEQUENCE [LARGE SCALE GENOMIC DNA]</scope>
    <source>
        <strain evidence="4">PEPV15</strain>
    </source>
</reference>
<keyword evidence="4" id="KW-1185">Reference proteome</keyword>
<dbReference type="PANTHER" id="PTHR30336">
    <property type="entry name" value="INNER MEMBRANE PROTEIN, PROBABLE PERMEASE"/>
    <property type="match status" value="1"/>
</dbReference>
<evidence type="ECO:0000259" key="2">
    <source>
        <dbReference type="Pfam" id="PF02698"/>
    </source>
</evidence>
<dbReference type="GO" id="GO:0005886">
    <property type="term" value="C:plasma membrane"/>
    <property type="evidence" value="ECO:0007669"/>
    <property type="project" value="TreeGrafter"/>
</dbReference>
<feature type="domain" description="DUF218" evidence="2">
    <location>
        <begin position="80"/>
        <end position="247"/>
    </location>
</feature>
<dbReference type="Proteomes" id="UP000241158">
    <property type="component" value="Unassembled WGS sequence"/>
</dbReference>
<dbReference type="GO" id="GO:0043164">
    <property type="term" value="P:Gram-negative-bacterium-type cell wall biogenesis"/>
    <property type="evidence" value="ECO:0007669"/>
    <property type="project" value="TreeGrafter"/>
</dbReference>
<proteinExistence type="predicted"/>
<dbReference type="RefSeq" id="WP_106716870.1">
    <property type="nucleotide sequence ID" value="NZ_JACHXT010000001.1"/>
</dbReference>
<sequence>MFFTLSKILWFFAEPLNLSILLIGLAVVALLIARRRIALTAAACAFLILAIGAWTSLGALMMHPLEDRFPRPASLPDRIDGIIVLGGGFEGGVNLVRGGYEVNSSGDRFVEAAILAARYPGAKVVVTGGSGNLLLKGEGDGTTAPRLLAALGVAPDRLIMESQSRNTYENAVLTKEMVKPQPGQTWLLITSAFHMPRSMGIFRTVGFAVVPWPSDYRTSGEEGVGVTHDNPQDSLQNVSIALREWIGLVAYRLTGRTGELLPAP</sequence>
<dbReference type="OrthoDB" id="9809813at2"/>
<dbReference type="CDD" id="cd06259">
    <property type="entry name" value="YdcF-like"/>
    <property type="match status" value="1"/>
</dbReference>
<dbReference type="InterPro" id="IPR003848">
    <property type="entry name" value="DUF218"/>
</dbReference>
<comment type="caution">
    <text evidence="3">The sequence shown here is derived from an EMBL/GenBank/DDBJ whole genome shotgun (WGS) entry which is preliminary data.</text>
</comment>
<feature type="transmembrane region" description="Helical" evidence="1">
    <location>
        <begin position="39"/>
        <end position="62"/>
    </location>
</feature>
<dbReference type="PANTHER" id="PTHR30336:SF4">
    <property type="entry name" value="ENVELOPE BIOGENESIS FACTOR ELYC"/>
    <property type="match status" value="1"/>
</dbReference>
<protein>
    <submittedName>
        <fullName evidence="3">YdcF family protein</fullName>
    </submittedName>
</protein>
<evidence type="ECO:0000313" key="3">
    <source>
        <dbReference type="EMBL" id="PSH58429.1"/>
    </source>
</evidence>
<keyword evidence="1" id="KW-1133">Transmembrane helix</keyword>
<dbReference type="Pfam" id="PF02698">
    <property type="entry name" value="DUF218"/>
    <property type="match status" value="1"/>
</dbReference>
<dbReference type="GO" id="GO:0000270">
    <property type="term" value="P:peptidoglycan metabolic process"/>
    <property type="evidence" value="ECO:0007669"/>
    <property type="project" value="TreeGrafter"/>
</dbReference>
<name>A0A2P7AW42_9HYPH</name>
<feature type="transmembrane region" description="Helical" evidence="1">
    <location>
        <begin position="12"/>
        <end position="32"/>
    </location>
</feature>
<dbReference type="InterPro" id="IPR014729">
    <property type="entry name" value="Rossmann-like_a/b/a_fold"/>
</dbReference>